<dbReference type="EMBL" id="CAJGYO010000011">
    <property type="protein sequence ID" value="CAD6260084.1"/>
    <property type="molecule type" value="Genomic_DNA"/>
</dbReference>
<evidence type="ECO:0000313" key="3">
    <source>
        <dbReference type="Proteomes" id="UP000604825"/>
    </source>
</evidence>
<accession>A0A811QV08</accession>
<keyword evidence="3" id="KW-1185">Reference proteome</keyword>
<gene>
    <name evidence="2" type="ORF">NCGR_LOCUS43520</name>
</gene>
<evidence type="ECO:0000256" key="1">
    <source>
        <dbReference type="SAM" id="MobiDB-lite"/>
    </source>
</evidence>
<sequence>MARGVGDADEGEFDHSQNDELRMCGLAGDDEEDDVREDCAEIFGRSAADPLPCDQDAVPVHGEGADPDANGGDSEVAGSNRPSTSAVWDNF</sequence>
<feature type="compositionally biased region" description="Polar residues" evidence="1">
    <location>
        <begin position="80"/>
        <end position="91"/>
    </location>
</feature>
<proteinExistence type="predicted"/>
<dbReference type="Proteomes" id="UP000604825">
    <property type="component" value="Unassembled WGS sequence"/>
</dbReference>
<comment type="caution">
    <text evidence="2">The sequence shown here is derived from an EMBL/GenBank/DDBJ whole genome shotgun (WGS) entry which is preliminary data.</text>
</comment>
<feature type="region of interest" description="Disordered" evidence="1">
    <location>
        <begin position="1"/>
        <end position="91"/>
    </location>
</feature>
<protein>
    <submittedName>
        <fullName evidence="2">Uncharacterized protein</fullName>
    </submittedName>
</protein>
<feature type="compositionally biased region" description="Basic and acidic residues" evidence="1">
    <location>
        <begin position="13"/>
        <end position="22"/>
    </location>
</feature>
<evidence type="ECO:0000313" key="2">
    <source>
        <dbReference type="EMBL" id="CAD6260084.1"/>
    </source>
</evidence>
<organism evidence="2 3">
    <name type="scientific">Miscanthus lutarioriparius</name>
    <dbReference type="NCBI Taxonomy" id="422564"/>
    <lineage>
        <taxon>Eukaryota</taxon>
        <taxon>Viridiplantae</taxon>
        <taxon>Streptophyta</taxon>
        <taxon>Embryophyta</taxon>
        <taxon>Tracheophyta</taxon>
        <taxon>Spermatophyta</taxon>
        <taxon>Magnoliopsida</taxon>
        <taxon>Liliopsida</taxon>
        <taxon>Poales</taxon>
        <taxon>Poaceae</taxon>
        <taxon>PACMAD clade</taxon>
        <taxon>Panicoideae</taxon>
        <taxon>Andropogonodae</taxon>
        <taxon>Andropogoneae</taxon>
        <taxon>Saccharinae</taxon>
        <taxon>Miscanthus</taxon>
    </lineage>
</organism>
<name>A0A811QV08_9POAL</name>
<dbReference type="AlphaFoldDB" id="A0A811QV08"/>
<reference evidence="2" key="1">
    <citation type="submission" date="2020-10" db="EMBL/GenBank/DDBJ databases">
        <authorList>
            <person name="Han B."/>
            <person name="Lu T."/>
            <person name="Zhao Q."/>
            <person name="Huang X."/>
            <person name="Zhao Y."/>
        </authorList>
    </citation>
    <scope>NUCLEOTIDE SEQUENCE</scope>
</reference>